<reference evidence="2" key="1">
    <citation type="submission" date="2019-08" db="EMBL/GenBank/DDBJ databases">
        <authorList>
            <person name="Kucharzyk K."/>
            <person name="Murdoch R.W."/>
            <person name="Higgins S."/>
            <person name="Loffler F."/>
        </authorList>
    </citation>
    <scope>NUCLEOTIDE SEQUENCE</scope>
</reference>
<feature type="domain" description="HemN C-terminal" evidence="1">
    <location>
        <begin position="59"/>
        <end position="116"/>
    </location>
</feature>
<dbReference type="GO" id="GO:0051539">
    <property type="term" value="F:4 iron, 4 sulfur cluster binding"/>
    <property type="evidence" value="ECO:0007669"/>
    <property type="project" value="TreeGrafter"/>
</dbReference>
<proteinExistence type="predicted"/>
<gene>
    <name evidence="2" type="ORF">SDC9_201895</name>
</gene>
<dbReference type="PANTHER" id="PTHR13932">
    <property type="entry name" value="COPROPORPHYRINIGEN III OXIDASE"/>
    <property type="match status" value="1"/>
</dbReference>
<evidence type="ECO:0000313" key="2">
    <source>
        <dbReference type="EMBL" id="MPN54225.1"/>
    </source>
</evidence>
<dbReference type="InterPro" id="IPR034505">
    <property type="entry name" value="Coproporphyrinogen-III_oxidase"/>
</dbReference>
<accession>A0A645IS53</accession>
<dbReference type="EMBL" id="VSSQ01122256">
    <property type="protein sequence ID" value="MPN54225.1"/>
    <property type="molecule type" value="Genomic_DNA"/>
</dbReference>
<comment type="caution">
    <text evidence="2">The sequence shown here is derived from an EMBL/GenBank/DDBJ whole genome shotgun (WGS) entry which is preliminary data.</text>
</comment>
<name>A0A645IS53_9ZZZZ</name>
<organism evidence="2">
    <name type="scientific">bioreactor metagenome</name>
    <dbReference type="NCBI Taxonomy" id="1076179"/>
    <lineage>
        <taxon>unclassified sequences</taxon>
        <taxon>metagenomes</taxon>
        <taxon>ecological metagenomes</taxon>
    </lineage>
</organism>
<dbReference type="AlphaFoldDB" id="A0A645IS53"/>
<dbReference type="InterPro" id="IPR010723">
    <property type="entry name" value="HemN_C"/>
</dbReference>
<dbReference type="PANTHER" id="PTHR13932:SF5">
    <property type="entry name" value="RADICAL S-ADENOSYL METHIONINE DOMAIN-CONTAINING PROTEIN 1, MITOCHONDRIAL"/>
    <property type="match status" value="1"/>
</dbReference>
<evidence type="ECO:0000259" key="1">
    <source>
        <dbReference type="Pfam" id="PF06969"/>
    </source>
</evidence>
<dbReference type="SUPFAM" id="SSF102114">
    <property type="entry name" value="Radical SAM enzymes"/>
    <property type="match status" value="1"/>
</dbReference>
<dbReference type="GO" id="GO:0006779">
    <property type="term" value="P:porphyrin-containing compound biosynthetic process"/>
    <property type="evidence" value="ECO:0007669"/>
    <property type="project" value="TreeGrafter"/>
</dbReference>
<dbReference type="InterPro" id="IPR058240">
    <property type="entry name" value="rSAM_sf"/>
</dbReference>
<protein>
    <recommendedName>
        <fullName evidence="1">HemN C-terminal domain-containing protein</fullName>
    </recommendedName>
</protein>
<sequence length="129" mass="15251">MKYWNIKDYIGLGVSAHSCIERLRFANTEDIDEYIDNMAKGGLRYEQPDFIGDTERKIEYIMPKLRLKKGFMLYDYKRHFGEDFLLTHARELKKACTEGLCVVKDDRVMPTKRGFDLQNRLVCTLIENM</sequence>
<dbReference type="GO" id="GO:0005737">
    <property type="term" value="C:cytoplasm"/>
    <property type="evidence" value="ECO:0007669"/>
    <property type="project" value="TreeGrafter"/>
</dbReference>
<dbReference type="Pfam" id="PF06969">
    <property type="entry name" value="HemN_C"/>
    <property type="match status" value="1"/>
</dbReference>